<feature type="region of interest" description="Disordered" evidence="1">
    <location>
        <begin position="1"/>
        <end position="78"/>
    </location>
</feature>
<gene>
    <name evidence="3" type="primary">LOC106818491</name>
</gene>
<feature type="non-terminal residue" evidence="3">
    <location>
        <position position="148"/>
    </location>
</feature>
<name>A0ABM1F2K4_PRICU</name>
<feature type="compositionally biased region" description="Basic and acidic residues" evidence="1">
    <location>
        <begin position="8"/>
        <end position="24"/>
    </location>
</feature>
<accession>A0ABM1F2K4</accession>
<dbReference type="GeneID" id="106818491"/>
<evidence type="ECO:0000313" key="3">
    <source>
        <dbReference type="RefSeq" id="XP_014678675.1"/>
    </source>
</evidence>
<keyword evidence="2" id="KW-1185">Reference proteome</keyword>
<evidence type="ECO:0000313" key="2">
    <source>
        <dbReference type="Proteomes" id="UP000695022"/>
    </source>
</evidence>
<proteinExistence type="predicted"/>
<sequence>MTCTMVDLQEKFGDPQVKRPRLDSSSEASEGLLAHSQSLDGLHASLQSGSPSSQPDHTGGSSSHSSPRNHGDTTTVQLCNLTANGTDSSLASMACTSSDAAYSTTDSWVMSHCPTTSTSAHQSHSHIKSEPVVDHNSESPFGNSDLEF</sequence>
<feature type="region of interest" description="Disordered" evidence="1">
    <location>
        <begin position="109"/>
        <end position="148"/>
    </location>
</feature>
<dbReference type="RefSeq" id="XP_014678675.1">
    <property type="nucleotide sequence ID" value="XM_014823189.1"/>
</dbReference>
<feature type="compositionally biased region" description="Basic and acidic residues" evidence="1">
    <location>
        <begin position="127"/>
        <end position="137"/>
    </location>
</feature>
<protein>
    <submittedName>
        <fullName evidence="3">Uncharacterized protein LOC106818491</fullName>
    </submittedName>
</protein>
<evidence type="ECO:0000256" key="1">
    <source>
        <dbReference type="SAM" id="MobiDB-lite"/>
    </source>
</evidence>
<organism evidence="2 3">
    <name type="scientific">Priapulus caudatus</name>
    <name type="common">Priapulid worm</name>
    <dbReference type="NCBI Taxonomy" id="37621"/>
    <lineage>
        <taxon>Eukaryota</taxon>
        <taxon>Metazoa</taxon>
        <taxon>Ecdysozoa</taxon>
        <taxon>Scalidophora</taxon>
        <taxon>Priapulida</taxon>
        <taxon>Priapulimorpha</taxon>
        <taxon>Priapulimorphida</taxon>
        <taxon>Priapulidae</taxon>
        <taxon>Priapulus</taxon>
    </lineage>
</organism>
<dbReference type="Proteomes" id="UP000695022">
    <property type="component" value="Unplaced"/>
</dbReference>
<reference evidence="3" key="1">
    <citation type="submission" date="2025-08" db="UniProtKB">
        <authorList>
            <consortium name="RefSeq"/>
        </authorList>
    </citation>
    <scope>IDENTIFICATION</scope>
</reference>
<feature type="compositionally biased region" description="Polar residues" evidence="1">
    <location>
        <begin position="35"/>
        <end position="78"/>
    </location>
</feature>